<keyword evidence="3" id="KW-1185">Reference proteome</keyword>
<dbReference type="EMBL" id="JAXCGZ010021213">
    <property type="protein sequence ID" value="KAK7056569.1"/>
    <property type="molecule type" value="Genomic_DNA"/>
</dbReference>
<comment type="caution">
    <text evidence="2">The sequence shown here is derived from an EMBL/GenBank/DDBJ whole genome shotgun (WGS) entry which is preliminary data.</text>
</comment>
<dbReference type="Proteomes" id="UP001381693">
    <property type="component" value="Unassembled WGS sequence"/>
</dbReference>
<dbReference type="InterPro" id="IPR036259">
    <property type="entry name" value="MFS_trans_sf"/>
</dbReference>
<sequence>MLGSTLGTMIGVGIGSIKSWYIATYVMGALTIPIVPLCLKLPNTKSDMEMKASLKSVLKTGGVWACILVNVSNIFTLHTVLIGIPFCLAYTNLDQPSASGLAILGFVAVVGLLSRTAVLLVAKFSKKGPLSALNRRRFPIVIGKFMTDSAGYAYLLFHINKKEYNN</sequence>
<evidence type="ECO:0000313" key="2">
    <source>
        <dbReference type="EMBL" id="KAK7056569.1"/>
    </source>
</evidence>
<dbReference type="AlphaFoldDB" id="A0AAN8WQB7"/>
<feature type="transmembrane region" description="Helical" evidence="1">
    <location>
        <begin position="98"/>
        <end position="122"/>
    </location>
</feature>
<evidence type="ECO:0000256" key="1">
    <source>
        <dbReference type="SAM" id="Phobius"/>
    </source>
</evidence>
<keyword evidence="1" id="KW-0472">Membrane</keyword>
<proteinExistence type="predicted"/>
<feature type="transmembrane region" description="Helical" evidence="1">
    <location>
        <begin position="62"/>
        <end position="86"/>
    </location>
</feature>
<protein>
    <submittedName>
        <fullName evidence="2">Uncharacterized protein</fullName>
    </submittedName>
</protein>
<name>A0AAN8WQB7_HALRR</name>
<dbReference type="Gene3D" id="1.20.1250.20">
    <property type="entry name" value="MFS general substrate transporter like domains"/>
    <property type="match status" value="1"/>
</dbReference>
<dbReference type="SUPFAM" id="SSF103473">
    <property type="entry name" value="MFS general substrate transporter"/>
    <property type="match status" value="1"/>
</dbReference>
<feature type="transmembrane region" description="Helical" evidence="1">
    <location>
        <begin position="20"/>
        <end position="41"/>
    </location>
</feature>
<keyword evidence="1" id="KW-1133">Transmembrane helix</keyword>
<gene>
    <name evidence="2" type="ORF">SK128_023958</name>
</gene>
<organism evidence="2 3">
    <name type="scientific">Halocaridina rubra</name>
    <name type="common">Hawaiian red shrimp</name>
    <dbReference type="NCBI Taxonomy" id="373956"/>
    <lineage>
        <taxon>Eukaryota</taxon>
        <taxon>Metazoa</taxon>
        <taxon>Ecdysozoa</taxon>
        <taxon>Arthropoda</taxon>
        <taxon>Crustacea</taxon>
        <taxon>Multicrustacea</taxon>
        <taxon>Malacostraca</taxon>
        <taxon>Eumalacostraca</taxon>
        <taxon>Eucarida</taxon>
        <taxon>Decapoda</taxon>
        <taxon>Pleocyemata</taxon>
        <taxon>Caridea</taxon>
        <taxon>Atyoidea</taxon>
        <taxon>Atyidae</taxon>
        <taxon>Halocaridina</taxon>
    </lineage>
</organism>
<accession>A0AAN8WQB7</accession>
<reference evidence="2 3" key="1">
    <citation type="submission" date="2023-11" db="EMBL/GenBank/DDBJ databases">
        <title>Halocaridina rubra genome assembly.</title>
        <authorList>
            <person name="Smith C."/>
        </authorList>
    </citation>
    <scope>NUCLEOTIDE SEQUENCE [LARGE SCALE GENOMIC DNA]</scope>
    <source>
        <strain evidence="2">EP-1</strain>
        <tissue evidence="2">Whole</tissue>
    </source>
</reference>
<keyword evidence="1" id="KW-0812">Transmembrane</keyword>
<evidence type="ECO:0000313" key="3">
    <source>
        <dbReference type="Proteomes" id="UP001381693"/>
    </source>
</evidence>